<dbReference type="InterPro" id="IPR036873">
    <property type="entry name" value="Rhodanese-like_dom_sf"/>
</dbReference>
<dbReference type="Proteomes" id="UP001225761">
    <property type="component" value="Unassembled WGS sequence"/>
</dbReference>
<feature type="domain" description="Rhodanese" evidence="1">
    <location>
        <begin position="37"/>
        <end position="127"/>
    </location>
</feature>
<dbReference type="PANTHER" id="PTHR45663:SF11">
    <property type="entry name" value="GEO12009P1"/>
    <property type="match status" value="1"/>
</dbReference>
<feature type="domain" description="Thioredoxin" evidence="2">
    <location>
        <begin position="117"/>
        <end position="234"/>
    </location>
</feature>
<dbReference type="Gene3D" id="3.40.250.10">
    <property type="entry name" value="Rhodanese-like domain"/>
    <property type="match status" value="1"/>
</dbReference>
<name>A0ABT6Z941_9BACT</name>
<comment type="caution">
    <text evidence="3">The sequence shown here is derived from an EMBL/GenBank/DDBJ whole genome shotgun (WGS) entry which is preliminary data.</text>
</comment>
<dbReference type="RefSeq" id="WP_283383682.1">
    <property type="nucleotide sequence ID" value="NZ_JASHIE010000023.1"/>
</dbReference>
<gene>
    <name evidence="3" type="ORF">QM481_24100</name>
</gene>
<dbReference type="InterPro" id="IPR001763">
    <property type="entry name" value="Rhodanese-like_dom"/>
</dbReference>
<dbReference type="PROSITE" id="PS50206">
    <property type="entry name" value="RHODANESE_3"/>
    <property type="match status" value="1"/>
</dbReference>
<sequence>MKIPSSFLTILLLFGTILIKAQNGPTPVAVFAQKIAKEKAPQIIDARSAEEFALNHINGAIYLSPNDADYEQKLKSFNSNKSVFVYSIGNGRSAVLAKDLRNRGFQEVYELEGGIGSWVGAGNAIFTNADKPLSKNAYDQLVASNKVVLVDVGSKYCGACKKVKPVLEELRQKYGTSLKIVELNLENDPDLIASLKTVTAFPYLIIYQDGKPVLKKAGIKDLSQELNQVLDKAL</sequence>
<protein>
    <submittedName>
        <fullName evidence="3">Thioredoxin domain-containing protein</fullName>
    </submittedName>
</protein>
<dbReference type="SUPFAM" id="SSF52821">
    <property type="entry name" value="Rhodanese/Cell cycle control phosphatase"/>
    <property type="match status" value="1"/>
</dbReference>
<dbReference type="SUPFAM" id="SSF52833">
    <property type="entry name" value="Thioredoxin-like"/>
    <property type="match status" value="1"/>
</dbReference>
<evidence type="ECO:0000313" key="3">
    <source>
        <dbReference type="EMBL" id="MDI9877647.1"/>
    </source>
</evidence>
<dbReference type="Gene3D" id="3.40.30.10">
    <property type="entry name" value="Glutaredoxin"/>
    <property type="match status" value="1"/>
</dbReference>
<dbReference type="SMART" id="SM00450">
    <property type="entry name" value="RHOD"/>
    <property type="match status" value="1"/>
</dbReference>
<accession>A0ABT6Z941</accession>
<proteinExistence type="predicted"/>
<dbReference type="InterPro" id="IPR036249">
    <property type="entry name" value="Thioredoxin-like_sf"/>
</dbReference>
<dbReference type="PANTHER" id="PTHR45663">
    <property type="entry name" value="GEO12009P1"/>
    <property type="match status" value="1"/>
</dbReference>
<dbReference type="EMBL" id="JASHIE010000023">
    <property type="protein sequence ID" value="MDI9877647.1"/>
    <property type="molecule type" value="Genomic_DNA"/>
</dbReference>
<reference evidence="3 4" key="1">
    <citation type="submission" date="2023-05" db="EMBL/GenBank/DDBJ databases">
        <title>Novel species of genus Flectobacillus isolated from stream in China.</title>
        <authorList>
            <person name="Lu H."/>
        </authorList>
    </citation>
    <scope>NUCLEOTIDE SEQUENCE [LARGE SCALE GENOMIC DNA]</scope>
    <source>
        <strain evidence="3 4">LFS242W</strain>
    </source>
</reference>
<evidence type="ECO:0000259" key="2">
    <source>
        <dbReference type="PROSITE" id="PS51352"/>
    </source>
</evidence>
<dbReference type="PROSITE" id="PS51354">
    <property type="entry name" value="GLUTAREDOXIN_2"/>
    <property type="match status" value="1"/>
</dbReference>
<organism evidence="3 4">
    <name type="scientific">Flectobacillus rivi</name>
    <dbReference type="NCBI Taxonomy" id="2984209"/>
    <lineage>
        <taxon>Bacteria</taxon>
        <taxon>Pseudomonadati</taxon>
        <taxon>Bacteroidota</taxon>
        <taxon>Cytophagia</taxon>
        <taxon>Cytophagales</taxon>
        <taxon>Flectobacillaceae</taxon>
        <taxon>Flectobacillus</taxon>
    </lineage>
</organism>
<dbReference type="PROSITE" id="PS51352">
    <property type="entry name" value="THIOREDOXIN_2"/>
    <property type="match status" value="1"/>
</dbReference>
<dbReference type="CDD" id="cd02947">
    <property type="entry name" value="TRX_family"/>
    <property type="match status" value="1"/>
</dbReference>
<dbReference type="InterPro" id="IPR013766">
    <property type="entry name" value="Thioredoxin_domain"/>
</dbReference>
<evidence type="ECO:0000259" key="1">
    <source>
        <dbReference type="PROSITE" id="PS50206"/>
    </source>
</evidence>
<dbReference type="Pfam" id="PF00581">
    <property type="entry name" value="Rhodanese"/>
    <property type="match status" value="1"/>
</dbReference>
<keyword evidence="4" id="KW-1185">Reference proteome</keyword>
<dbReference type="Pfam" id="PF00085">
    <property type="entry name" value="Thioredoxin"/>
    <property type="match status" value="1"/>
</dbReference>
<dbReference type="CDD" id="cd00158">
    <property type="entry name" value="RHOD"/>
    <property type="match status" value="1"/>
</dbReference>
<evidence type="ECO:0000313" key="4">
    <source>
        <dbReference type="Proteomes" id="UP001225761"/>
    </source>
</evidence>